<dbReference type="RefSeq" id="WP_218095836.1">
    <property type="nucleotide sequence ID" value="NZ_CAJVAS010000055.1"/>
</dbReference>
<keyword evidence="2" id="KW-0472">Membrane</keyword>
<protein>
    <submittedName>
        <fullName evidence="3">Uncharacterized protein</fullName>
    </submittedName>
</protein>
<dbReference type="AlphaFoldDB" id="A0A916K7E5"/>
<evidence type="ECO:0000256" key="2">
    <source>
        <dbReference type="SAM" id="Phobius"/>
    </source>
</evidence>
<feature type="transmembrane region" description="Helical" evidence="2">
    <location>
        <begin position="42"/>
        <end position="63"/>
    </location>
</feature>
<evidence type="ECO:0000313" key="3">
    <source>
        <dbReference type="EMBL" id="CAG7650797.1"/>
    </source>
</evidence>
<evidence type="ECO:0000256" key="1">
    <source>
        <dbReference type="SAM" id="MobiDB-lite"/>
    </source>
</evidence>
<gene>
    <name evidence="3" type="ORF">PAESOLCIP111_06178</name>
</gene>
<accession>A0A916K7E5</accession>
<comment type="caution">
    <text evidence="3">The sequence shown here is derived from an EMBL/GenBank/DDBJ whole genome shotgun (WGS) entry which is preliminary data.</text>
</comment>
<feature type="compositionally biased region" description="Basic and acidic residues" evidence="1">
    <location>
        <begin position="10"/>
        <end position="23"/>
    </location>
</feature>
<keyword evidence="2" id="KW-1133">Transmembrane helix</keyword>
<keyword evidence="4" id="KW-1185">Reference proteome</keyword>
<name>A0A916K7E5_9BACL</name>
<sequence length="465" mass="51270">MQTSETGNFEMDKHQPGAPRREINGSGRTKFTSNPSFGLARAARIVLMAMLLFTAICAFRFPAGTQAADMVWKPLTDAYVSDRGTYYNQIIADNGTLYYAYRDDDLYAADRLTNKVVVKKYDGQQWTDTGPIATGNVDSIRLALDPSDHVLYVAFVQNWVAKVFKLTNGGWESLGSVKSNTAAISLAVNNGVPYVTFEDGGNSSKLTVMKYNNGNQTWGPVGTPNYFNYKRATNTMPRIEVSGHIVYVAYKQNTSSTVIDLSVMMFDEDQPANGWQQVGSLLPSVAESGLLYHDFYVFDGTPYVAYQDRGNSKKLRVVKYVNTNWESVGPDQGIVSVGKADYASLAKDNNGLYLAYQDGTNDNKLMVKQYNGNAWMPVGDAAIQRKEVYYTSLSADNGKLYVAYQDDDTLLSNPVANARAFVITYGTPLSVALSDIPVPFGTVKSNALPSTIPMTWSVTRLTRRP</sequence>
<dbReference type="EMBL" id="CAJVAS010000055">
    <property type="protein sequence ID" value="CAG7650797.1"/>
    <property type="molecule type" value="Genomic_DNA"/>
</dbReference>
<dbReference type="Proteomes" id="UP000693672">
    <property type="component" value="Unassembled WGS sequence"/>
</dbReference>
<organism evidence="3 4">
    <name type="scientific">Paenibacillus solanacearum</name>
    <dbReference type="NCBI Taxonomy" id="2048548"/>
    <lineage>
        <taxon>Bacteria</taxon>
        <taxon>Bacillati</taxon>
        <taxon>Bacillota</taxon>
        <taxon>Bacilli</taxon>
        <taxon>Bacillales</taxon>
        <taxon>Paenibacillaceae</taxon>
        <taxon>Paenibacillus</taxon>
    </lineage>
</organism>
<evidence type="ECO:0000313" key="4">
    <source>
        <dbReference type="Proteomes" id="UP000693672"/>
    </source>
</evidence>
<reference evidence="3" key="1">
    <citation type="submission" date="2021-06" db="EMBL/GenBank/DDBJ databases">
        <authorList>
            <person name="Criscuolo A."/>
        </authorList>
    </citation>
    <scope>NUCLEOTIDE SEQUENCE</scope>
    <source>
        <strain evidence="3">CIP111600</strain>
    </source>
</reference>
<proteinExistence type="predicted"/>
<feature type="region of interest" description="Disordered" evidence="1">
    <location>
        <begin position="1"/>
        <end position="29"/>
    </location>
</feature>
<keyword evidence="2" id="KW-0812">Transmembrane</keyword>